<dbReference type="Proteomes" id="UP000443353">
    <property type="component" value="Unassembled WGS sequence"/>
</dbReference>
<name>A0A7X3G037_9BURK</name>
<dbReference type="NCBIfam" id="TIGR02913">
    <property type="entry name" value="HAF_rpt"/>
    <property type="match status" value="2"/>
</dbReference>
<gene>
    <name evidence="2" type="ORF">GPY61_11735</name>
</gene>
<dbReference type="InterPro" id="IPR014262">
    <property type="entry name" value="HAF_rpt"/>
</dbReference>
<feature type="signal peptide" evidence="1">
    <location>
        <begin position="1"/>
        <end position="21"/>
    </location>
</feature>
<comment type="caution">
    <text evidence="2">The sequence shown here is derived from an EMBL/GenBank/DDBJ whole genome shotgun (WGS) entry which is preliminary data.</text>
</comment>
<feature type="chain" id="PRO_5031431262" description="HAF repeat-containing protein" evidence="1">
    <location>
        <begin position="22"/>
        <end position="354"/>
    </location>
</feature>
<evidence type="ECO:0008006" key="4">
    <source>
        <dbReference type="Google" id="ProtNLM"/>
    </source>
</evidence>
<keyword evidence="1" id="KW-0732">Signal</keyword>
<keyword evidence="3" id="KW-1185">Reference proteome</keyword>
<evidence type="ECO:0000256" key="1">
    <source>
        <dbReference type="SAM" id="SignalP"/>
    </source>
</evidence>
<evidence type="ECO:0000313" key="3">
    <source>
        <dbReference type="Proteomes" id="UP000443353"/>
    </source>
</evidence>
<dbReference type="AlphaFoldDB" id="A0A7X3G037"/>
<organism evidence="2 3">
    <name type="scientific">Massilia cellulosiltytica</name>
    <dbReference type="NCBI Taxonomy" id="2683234"/>
    <lineage>
        <taxon>Bacteria</taxon>
        <taxon>Pseudomonadati</taxon>
        <taxon>Pseudomonadota</taxon>
        <taxon>Betaproteobacteria</taxon>
        <taxon>Burkholderiales</taxon>
        <taxon>Oxalobacteraceae</taxon>
        <taxon>Telluria group</taxon>
        <taxon>Massilia</taxon>
    </lineage>
</organism>
<reference evidence="2 3" key="1">
    <citation type="submission" date="2019-12" db="EMBL/GenBank/DDBJ databases">
        <authorList>
            <person name="Li C."/>
            <person name="Zhao J."/>
        </authorList>
    </citation>
    <scope>NUCLEOTIDE SEQUENCE [LARGE SCALE GENOMIC DNA]</scope>
    <source>
        <strain evidence="2 3">NEAU-DD11</strain>
    </source>
</reference>
<protein>
    <recommendedName>
        <fullName evidence="4">HAF repeat-containing protein</fullName>
    </recommendedName>
</protein>
<dbReference type="EMBL" id="WSES01000003">
    <property type="protein sequence ID" value="MVW60599.1"/>
    <property type="molecule type" value="Genomic_DNA"/>
</dbReference>
<accession>A0A7X3G037</accession>
<evidence type="ECO:0000313" key="2">
    <source>
        <dbReference type="EMBL" id="MVW60599.1"/>
    </source>
</evidence>
<proteinExistence type="predicted"/>
<sequence>MKTCLQAVLAISFGAPLLALAGAPVSYAPTPVSGKYDAAVALNNAGVVAVNNRDTNVPYRIGYIATFPMLTSVGTLGGSDSFIRAINDNNEAVGESTTAEGTSHAFLFAGGRLHDLTAEHGIVAAAALNDRGDVAGSSSDGRAVVLRDGQIDAFGPPGSGAASINDAGDVAGDYIVNGSSYLAFRYSQGEFTNLGTLGGQYSSAVAINDEGAVVGTSVTADGRRHAFLYERGNMTDLTPTADNSTAVDINNLGQVIGTVDNQPFMYANGKLVNPNQFLDPNAYWRMTTPIAINDAGQILSNGCDSQGFCYVTSRFDPIPAIPEAPGAAMLLAGMATLGTAFASRQFRARHHAFR</sequence>
<dbReference type="RefSeq" id="WP_160408674.1">
    <property type="nucleotide sequence ID" value="NZ_WSES01000003.1"/>
</dbReference>